<gene>
    <name evidence="2" type="ORF">AVEN_74761_1</name>
</gene>
<dbReference type="InterPro" id="IPR036397">
    <property type="entry name" value="RNaseH_sf"/>
</dbReference>
<evidence type="ECO:0000313" key="3">
    <source>
        <dbReference type="Proteomes" id="UP000499080"/>
    </source>
</evidence>
<reference evidence="2 3" key="1">
    <citation type="journal article" date="2019" name="Sci. Rep.">
        <title>Orb-weaving spider Araneus ventricosus genome elucidates the spidroin gene catalogue.</title>
        <authorList>
            <person name="Kono N."/>
            <person name="Nakamura H."/>
            <person name="Ohtoshi R."/>
            <person name="Moran D.A.P."/>
            <person name="Shinohara A."/>
            <person name="Yoshida Y."/>
            <person name="Fujiwara M."/>
            <person name="Mori M."/>
            <person name="Tomita M."/>
            <person name="Arakawa K."/>
        </authorList>
    </citation>
    <scope>NUCLEOTIDE SEQUENCE [LARGE SCALE GENOMIC DNA]</scope>
</reference>
<proteinExistence type="predicted"/>
<accession>A0A4Y2JHF1</accession>
<keyword evidence="3" id="KW-1185">Reference proteome</keyword>
<comment type="caution">
    <text evidence="2">The sequence shown here is derived from an EMBL/GenBank/DDBJ whole genome shotgun (WGS) entry which is preliminary data.</text>
</comment>
<evidence type="ECO:0000256" key="1">
    <source>
        <dbReference type="SAM" id="MobiDB-lite"/>
    </source>
</evidence>
<evidence type="ECO:0000313" key="2">
    <source>
        <dbReference type="EMBL" id="GBM89741.1"/>
    </source>
</evidence>
<sequence>MGRQVRYVARKLLNWLRRDVRVSRNIYRHTEVEERHSFSTLTDYEVYSNISNTTQTSHDRKGHINVFRHIMTLNTYRNIEKGKEKSERCIYSNKENGFSYFEYCETSRKTAWPNDSGNLVDHDKARPCSDRLTQEKIEEFRWQLFQNPSFSPEIAPSNYPLFGPLFRLLKLCLGGAEHEVHNHNHSHPDLPRHTGNLNDGRCNRNEY</sequence>
<organism evidence="2 3">
    <name type="scientific">Araneus ventricosus</name>
    <name type="common">Orbweaver spider</name>
    <name type="synonym">Epeira ventricosa</name>
    <dbReference type="NCBI Taxonomy" id="182803"/>
    <lineage>
        <taxon>Eukaryota</taxon>
        <taxon>Metazoa</taxon>
        <taxon>Ecdysozoa</taxon>
        <taxon>Arthropoda</taxon>
        <taxon>Chelicerata</taxon>
        <taxon>Arachnida</taxon>
        <taxon>Araneae</taxon>
        <taxon>Araneomorphae</taxon>
        <taxon>Entelegynae</taxon>
        <taxon>Araneoidea</taxon>
        <taxon>Araneidae</taxon>
        <taxon>Araneus</taxon>
    </lineage>
</organism>
<feature type="region of interest" description="Disordered" evidence="1">
    <location>
        <begin position="180"/>
        <end position="207"/>
    </location>
</feature>
<protein>
    <submittedName>
        <fullName evidence="2">Uncharacterized protein</fullName>
    </submittedName>
</protein>
<dbReference type="GO" id="GO:0003676">
    <property type="term" value="F:nucleic acid binding"/>
    <property type="evidence" value="ECO:0007669"/>
    <property type="project" value="InterPro"/>
</dbReference>
<feature type="compositionally biased region" description="Basic and acidic residues" evidence="1">
    <location>
        <begin position="180"/>
        <end position="192"/>
    </location>
</feature>
<dbReference type="Gene3D" id="3.30.420.10">
    <property type="entry name" value="Ribonuclease H-like superfamily/Ribonuclease H"/>
    <property type="match status" value="1"/>
</dbReference>
<dbReference type="Proteomes" id="UP000499080">
    <property type="component" value="Unassembled WGS sequence"/>
</dbReference>
<dbReference type="AlphaFoldDB" id="A0A4Y2JHF1"/>
<name>A0A4Y2JHF1_ARAVE</name>
<dbReference type="EMBL" id="BGPR01003568">
    <property type="protein sequence ID" value="GBM89741.1"/>
    <property type="molecule type" value="Genomic_DNA"/>
</dbReference>